<dbReference type="AlphaFoldDB" id="A0A9J7BPX4"/>
<dbReference type="InterPro" id="IPR016410">
    <property type="entry name" value="Phage_imm"/>
</dbReference>
<evidence type="ECO:0000313" key="3">
    <source>
        <dbReference type="Proteomes" id="UP001059380"/>
    </source>
</evidence>
<dbReference type="EMBL" id="CP093313">
    <property type="protein sequence ID" value="UWZ84932.1"/>
    <property type="molecule type" value="Genomic_DNA"/>
</dbReference>
<keyword evidence="1" id="KW-0812">Transmembrane</keyword>
<evidence type="ECO:0000313" key="2">
    <source>
        <dbReference type="EMBL" id="UWZ84932.1"/>
    </source>
</evidence>
<accession>A0A9J7BPX4</accession>
<keyword evidence="1" id="KW-0472">Membrane</keyword>
<dbReference type="KEGG" id="orp:MOP44_03090"/>
<protein>
    <submittedName>
        <fullName evidence="2">Superinfection immunity protein</fullName>
    </submittedName>
</protein>
<feature type="transmembrane region" description="Helical" evidence="1">
    <location>
        <begin position="63"/>
        <end position="89"/>
    </location>
</feature>
<name>A0A9J7BPX4_9BACT</name>
<sequence length="104" mass="10870">MTHILRVLIVGGLAALAVLSFGLGMAHNAAAILGPAHLLLFLLAIVLYLAPTGLALYRDSESLGWIAALNVLLGWTLFGWAIALGWAAAGHARGVTDQQPVHSH</sequence>
<proteinExistence type="predicted"/>
<keyword evidence="1" id="KW-1133">Transmembrane helix</keyword>
<feature type="transmembrane region" description="Helical" evidence="1">
    <location>
        <begin position="38"/>
        <end position="57"/>
    </location>
</feature>
<dbReference type="Proteomes" id="UP001059380">
    <property type="component" value="Chromosome"/>
</dbReference>
<organism evidence="2 3">
    <name type="scientific">Occallatibacter riparius</name>
    <dbReference type="NCBI Taxonomy" id="1002689"/>
    <lineage>
        <taxon>Bacteria</taxon>
        <taxon>Pseudomonadati</taxon>
        <taxon>Acidobacteriota</taxon>
        <taxon>Terriglobia</taxon>
        <taxon>Terriglobales</taxon>
        <taxon>Acidobacteriaceae</taxon>
        <taxon>Occallatibacter</taxon>
    </lineage>
</organism>
<feature type="transmembrane region" description="Helical" evidence="1">
    <location>
        <begin position="6"/>
        <end position="26"/>
    </location>
</feature>
<reference evidence="2" key="1">
    <citation type="submission" date="2021-04" db="EMBL/GenBank/DDBJ databases">
        <title>Phylogenetic analysis of Acidobacteriaceae.</title>
        <authorList>
            <person name="Qiu L."/>
            <person name="Zhang Q."/>
        </authorList>
    </citation>
    <scope>NUCLEOTIDE SEQUENCE</scope>
    <source>
        <strain evidence="2">DSM 25168</strain>
    </source>
</reference>
<keyword evidence="3" id="KW-1185">Reference proteome</keyword>
<dbReference type="RefSeq" id="WP_260794438.1">
    <property type="nucleotide sequence ID" value="NZ_CP093313.1"/>
</dbReference>
<dbReference type="Pfam" id="PF14373">
    <property type="entry name" value="Imm_superinfect"/>
    <property type="match status" value="1"/>
</dbReference>
<evidence type="ECO:0000256" key="1">
    <source>
        <dbReference type="SAM" id="Phobius"/>
    </source>
</evidence>
<gene>
    <name evidence="2" type="ORF">MOP44_03090</name>
</gene>